<sequence>MVASQSGPSADATPPGGGTAHLNNVHHIHHMQQPPSVAEMYGVHPPPYGDYFHDYYMHAAAHHHHPHEMCPAHHLCHIQGEFGPVTVPMVSTNSSPPIAMPVQVPPGHMVQQIVDESGTLRHVILSPQHPPNMVPLPSHNPQHFSSGPQGGTNQSQYYTSTGGGGAFSPGPPNSGQPPHFHGGMPPPGGGGTPTGGGGVHSPTHHGHSPPPPPPQQTIVIGAHPQTQQVPPPAYFRDERTHRQHIKLRRKLNEKQKNNNSTEKSDAILRKEFVNGLKRGNEGKEKGMNSVGTSEDGEESSVPDEEDPYPAVIDVLSSVQAPKVSELTSRSALLQWAPPIRLSETASSDSHDHLDIQESDLRYEVLLSDKSKEMKFKSIYSGTSLSCRIQDLKPGQEYAVCLQVHLDKLQGFATDPVRFSTPPCEPDQPQPPKILHRTKNSLQLRWNAVNDNGAPVLHYVLEYSDNSKVGGANGVEWVEFYRGRGKMHTLQKLQPATAYTFRMAVVNEVGMSLYSDCVTYATFDNPPTQPAPPTLLETGVNRLSLAWQKQAKRDDEFLLQMNDVETKYGFLNVYNGKESYHVCSGLNRSIDYIFRLRVKNEDGTSPWSEDVTYRTLPDRPARPSKPVVKGRIHAHSFKLKWEPPADTGGTKITRYLLEVNSGSGYEPVYSGQETEAICDRLTPGTTYQLRVCCQSIGGQSDYSDPCTVTTDAISPGTCPPPRPVGRPRPTAAHLRWAEPDYNGGAPVLDYEVEMVSPDTSRSIVYKNKECECLVTDLRPGCDYLFAVRAVNRIGPGPWSDTSRVTSGAAPPDAPEAPKVAAKSPWHVAVEWSEPRCNGAPVTEYKLEMSSSSADVEGEETEETIAAAVDGKFASIYQGPLTCYDLKTLIQPAHWYAFRVAASNLAGSSAHSSIACARTPAAPPSAPGAPKGEATPTSVRVRWQRPNDNGAPITHYNVEVGDKTISTEGPVTEVTVDGLQPNTAYKVKVQAVNSVSAGPFSPSAKISTLRLPPSPPKLECSAAGHNYLKLKWGEGRNLDYVQYTVEMENHRTREYQCVYKGTALTCKVNKLHETTTYSFRINATNDAGVGDFSAVYQFSTILAPPAAVKLPKVVEVERTTCTLEWLPAKNAFADPVAYLVLLARGKEQTFKTVHRTFESKHQLDHLDAGTEYHARIVPVRLAGDTELPGPSSPSVTFTTLASTEPSSTASATGCTPNAQSGAQVHHKRGGTVALGLYHSISKCCALALKDEYRTFFYVVLITLLGILISLGIEAML</sequence>
<comment type="caution">
    <text evidence="4">The sequence shown here is derived from an EMBL/GenBank/DDBJ whole genome shotgun (WGS) entry which is preliminary data.</text>
</comment>
<feature type="domain" description="Fibronectin type-III" evidence="3">
    <location>
        <begin position="812"/>
        <end position="920"/>
    </location>
</feature>
<dbReference type="FunFam" id="2.60.40.10:FF:001846">
    <property type="entry name" value="Uncharacterized protein, isoform E"/>
    <property type="match status" value="1"/>
</dbReference>
<proteinExistence type="predicted"/>
<feature type="compositionally biased region" description="Polar residues" evidence="1">
    <location>
        <begin position="139"/>
        <end position="160"/>
    </location>
</feature>
<dbReference type="Gene3D" id="2.60.40.10">
    <property type="entry name" value="Immunoglobulins"/>
    <property type="match status" value="9"/>
</dbReference>
<dbReference type="SMART" id="SM00060">
    <property type="entry name" value="FN3"/>
    <property type="match status" value="9"/>
</dbReference>
<dbReference type="Proteomes" id="UP001152888">
    <property type="component" value="Unassembled WGS sequence"/>
</dbReference>
<dbReference type="PROSITE" id="PS50853">
    <property type="entry name" value="FN3"/>
    <property type="match status" value="9"/>
</dbReference>
<feature type="domain" description="Fibronectin type-III" evidence="3">
    <location>
        <begin position="621"/>
        <end position="712"/>
    </location>
</feature>
<reference evidence="4" key="1">
    <citation type="submission" date="2022-03" db="EMBL/GenBank/DDBJ databases">
        <authorList>
            <person name="Sayadi A."/>
        </authorList>
    </citation>
    <scope>NUCLEOTIDE SEQUENCE</scope>
</reference>
<dbReference type="Pfam" id="PF00041">
    <property type="entry name" value="fn3"/>
    <property type="match status" value="5"/>
</dbReference>
<gene>
    <name evidence="4" type="ORF">ACAOBT_LOCUS11675</name>
</gene>
<dbReference type="OrthoDB" id="443915at2759"/>
<feature type="compositionally biased region" description="Basic and acidic residues" evidence="1">
    <location>
        <begin position="277"/>
        <end position="286"/>
    </location>
</feature>
<dbReference type="EMBL" id="CAKOFQ010006837">
    <property type="protein sequence ID" value="CAH1975594.1"/>
    <property type="molecule type" value="Genomic_DNA"/>
</dbReference>
<dbReference type="FunFam" id="2.60.40.10:FF:000373">
    <property type="entry name" value="fibronectin type-III domain-containing protein 3A isoform X1"/>
    <property type="match status" value="1"/>
</dbReference>
<dbReference type="CDD" id="cd00063">
    <property type="entry name" value="FN3"/>
    <property type="match status" value="9"/>
</dbReference>
<dbReference type="SUPFAM" id="SSF49265">
    <property type="entry name" value="Fibronectin type III"/>
    <property type="match status" value="5"/>
</dbReference>
<accession>A0A9P0PAM2</accession>
<feature type="domain" description="Fibronectin type-III" evidence="3">
    <location>
        <begin position="427"/>
        <end position="524"/>
    </location>
</feature>
<feature type="compositionally biased region" description="Acidic residues" evidence="1">
    <location>
        <begin position="294"/>
        <end position="305"/>
    </location>
</feature>
<dbReference type="InterPro" id="IPR013783">
    <property type="entry name" value="Ig-like_fold"/>
</dbReference>
<evidence type="ECO:0000313" key="5">
    <source>
        <dbReference type="Proteomes" id="UP001152888"/>
    </source>
</evidence>
<keyword evidence="5" id="KW-1185">Reference proteome</keyword>
<dbReference type="InterPro" id="IPR036116">
    <property type="entry name" value="FN3_sf"/>
</dbReference>
<feature type="domain" description="Fibronectin type-III" evidence="3">
    <location>
        <begin position="1013"/>
        <end position="1101"/>
    </location>
</feature>
<feature type="compositionally biased region" description="Gly residues" evidence="1">
    <location>
        <begin position="189"/>
        <end position="199"/>
    </location>
</feature>
<keyword evidence="2" id="KW-1133">Transmembrane helix</keyword>
<protein>
    <recommendedName>
        <fullName evidence="3">Fibronectin type-III domain-containing protein</fullName>
    </recommendedName>
</protein>
<dbReference type="PRINTS" id="PR00014">
    <property type="entry name" value="FNTYPEIII"/>
</dbReference>
<feature type="region of interest" description="Disordered" evidence="1">
    <location>
        <begin position="1"/>
        <end position="23"/>
    </location>
</feature>
<evidence type="ECO:0000313" key="4">
    <source>
        <dbReference type="EMBL" id="CAH1975594.1"/>
    </source>
</evidence>
<feature type="domain" description="Fibronectin type-III" evidence="3">
    <location>
        <begin position="1102"/>
        <end position="1200"/>
    </location>
</feature>
<dbReference type="PANTHER" id="PTHR24099">
    <property type="entry name" value="E3 UBIQUITIN-PROTEIN LIGASE TRIM36-RELATED"/>
    <property type="match status" value="1"/>
</dbReference>
<feature type="transmembrane region" description="Helical" evidence="2">
    <location>
        <begin position="1252"/>
        <end position="1270"/>
    </location>
</feature>
<keyword evidence="2" id="KW-0472">Membrane</keyword>
<dbReference type="PANTHER" id="PTHR24099:SF11">
    <property type="entry name" value="FIBRONECTIN TYPE III DOMAIN-CONTAINING 3BA-RELATED"/>
    <property type="match status" value="1"/>
</dbReference>
<name>A0A9P0PAM2_ACAOB</name>
<feature type="region of interest" description="Disordered" evidence="1">
    <location>
        <begin position="277"/>
        <end position="305"/>
    </location>
</feature>
<dbReference type="InterPro" id="IPR050617">
    <property type="entry name" value="E3_ligase_FN3/SPRY"/>
</dbReference>
<dbReference type="AlphaFoldDB" id="A0A9P0PAM2"/>
<feature type="domain" description="Fibronectin type-III" evidence="3">
    <location>
        <begin position="718"/>
        <end position="811"/>
    </location>
</feature>
<organism evidence="4 5">
    <name type="scientific">Acanthoscelides obtectus</name>
    <name type="common">Bean weevil</name>
    <name type="synonym">Bruchus obtectus</name>
    <dbReference type="NCBI Taxonomy" id="200917"/>
    <lineage>
        <taxon>Eukaryota</taxon>
        <taxon>Metazoa</taxon>
        <taxon>Ecdysozoa</taxon>
        <taxon>Arthropoda</taxon>
        <taxon>Hexapoda</taxon>
        <taxon>Insecta</taxon>
        <taxon>Pterygota</taxon>
        <taxon>Neoptera</taxon>
        <taxon>Endopterygota</taxon>
        <taxon>Coleoptera</taxon>
        <taxon>Polyphaga</taxon>
        <taxon>Cucujiformia</taxon>
        <taxon>Chrysomeloidea</taxon>
        <taxon>Chrysomelidae</taxon>
        <taxon>Bruchinae</taxon>
        <taxon>Bruchini</taxon>
        <taxon>Acanthoscelides</taxon>
    </lineage>
</organism>
<dbReference type="InterPro" id="IPR003961">
    <property type="entry name" value="FN3_dom"/>
</dbReference>
<feature type="region of interest" description="Disordered" evidence="1">
    <location>
        <begin position="796"/>
        <end position="817"/>
    </location>
</feature>
<feature type="region of interest" description="Disordered" evidence="1">
    <location>
        <begin position="130"/>
        <end position="219"/>
    </location>
</feature>
<keyword evidence="2" id="KW-0812">Transmembrane</keyword>
<feature type="domain" description="Fibronectin type-III" evidence="3">
    <location>
        <begin position="528"/>
        <end position="617"/>
    </location>
</feature>
<evidence type="ECO:0000256" key="1">
    <source>
        <dbReference type="SAM" id="MobiDB-lite"/>
    </source>
</evidence>
<feature type="domain" description="Fibronectin type-III" evidence="3">
    <location>
        <begin position="317"/>
        <end position="423"/>
    </location>
</feature>
<evidence type="ECO:0000256" key="2">
    <source>
        <dbReference type="SAM" id="Phobius"/>
    </source>
</evidence>
<evidence type="ECO:0000259" key="3">
    <source>
        <dbReference type="PROSITE" id="PS50853"/>
    </source>
</evidence>
<feature type="domain" description="Fibronectin type-III" evidence="3">
    <location>
        <begin position="921"/>
        <end position="1012"/>
    </location>
</feature>